<evidence type="ECO:0000256" key="2">
    <source>
        <dbReference type="SAM" id="MobiDB-lite"/>
    </source>
</evidence>
<dbReference type="InterPro" id="IPR006978">
    <property type="entry name" value="Nre_N"/>
</dbReference>
<reference evidence="5 6" key="1">
    <citation type="submission" date="2023-03" db="EMBL/GenBank/DDBJ databases">
        <title>Whole genome sequencing of Methanotrichaceae archaeon M04Ac.</title>
        <authorList>
            <person name="Khomyakova M.A."/>
            <person name="Merkel A.Y."/>
            <person name="Slobodkin A.I."/>
        </authorList>
    </citation>
    <scope>NUCLEOTIDE SEQUENCE [LARGE SCALE GENOMIC DNA]</scope>
    <source>
        <strain evidence="5 6">M04Ac</strain>
    </source>
</reference>
<comment type="domain">
    <text evidence="1">Contains a predicted C4 metal binding domain at the N-terminus, which could be a zinc finger DNA binding domain.</text>
</comment>
<keyword evidence="1" id="KW-0227">DNA damage</keyword>
<evidence type="ECO:0000259" key="3">
    <source>
        <dbReference type="Pfam" id="PF04894"/>
    </source>
</evidence>
<evidence type="ECO:0000259" key="4">
    <source>
        <dbReference type="Pfam" id="PF04895"/>
    </source>
</evidence>
<dbReference type="EMBL" id="JARFPL010000004">
    <property type="protein sequence ID" value="MDF0592307.1"/>
    <property type="molecule type" value="Genomic_DNA"/>
</dbReference>
<keyword evidence="6" id="KW-1185">Reference proteome</keyword>
<evidence type="ECO:0000313" key="5">
    <source>
        <dbReference type="EMBL" id="MDF0592307.1"/>
    </source>
</evidence>
<dbReference type="Proteomes" id="UP001215956">
    <property type="component" value="Unassembled WGS sequence"/>
</dbReference>
<dbReference type="Pfam" id="PF04895">
    <property type="entry name" value="Nre_C"/>
    <property type="match status" value="1"/>
</dbReference>
<dbReference type="Pfam" id="PF04894">
    <property type="entry name" value="Nre_N"/>
    <property type="match status" value="1"/>
</dbReference>
<evidence type="ECO:0000313" key="6">
    <source>
        <dbReference type="Proteomes" id="UP001215956"/>
    </source>
</evidence>
<dbReference type="PANTHER" id="PTHR38136:SF2">
    <property type="entry name" value="DNA REPAIR PROTEIN"/>
    <property type="match status" value="1"/>
</dbReference>
<feature type="zinc finger region" description="C4-type" evidence="1">
    <location>
        <begin position="5"/>
        <end position="19"/>
    </location>
</feature>
<keyword evidence="1" id="KW-0862">Zinc</keyword>
<proteinExistence type="inferred from homology"/>
<keyword evidence="1" id="KW-0863">Zinc-finger</keyword>
<dbReference type="InterPro" id="IPR006979">
    <property type="entry name" value="Nre_C"/>
</dbReference>
<keyword evidence="1" id="KW-0234">DNA repair</keyword>
<dbReference type="HAMAP" id="MF_02096">
    <property type="entry name" value="Nre"/>
    <property type="match status" value="1"/>
</dbReference>
<dbReference type="PANTHER" id="PTHR38136">
    <property type="entry name" value="DNA REPAIR PROTEIN"/>
    <property type="match status" value="1"/>
</dbReference>
<comment type="caution">
    <text evidence="5">The sequence shown here is derived from an EMBL/GenBank/DDBJ whole genome shotgun (WGS) entry which is preliminary data.</text>
</comment>
<keyword evidence="1" id="KW-0479">Metal-binding</keyword>
<name>A0ABT5XCB8_9EURY</name>
<dbReference type="InterPro" id="IPR033167">
    <property type="entry name" value="Nre"/>
</dbReference>
<evidence type="ECO:0000256" key="1">
    <source>
        <dbReference type="HAMAP-Rule" id="MF_02096"/>
    </source>
</evidence>
<comment type="similarity">
    <text evidence="1">Belongs to the Nre family.</text>
</comment>
<feature type="domain" description="Archaeal Nre N-terminal" evidence="3">
    <location>
        <begin position="13"/>
        <end position="296"/>
    </location>
</feature>
<protein>
    <recommendedName>
        <fullName evidence="1">DNA repair protein</fullName>
    </recommendedName>
</protein>
<sequence>MTTRCVRCKGRGLCGRPVCPILKSFRASAELPKLGTVIEGPSPPEVFVGRFGYPRVSAGPLVPAEGRGGIDPRPGSGLGSAPSLDSLLSSRPAELAKMDVGEIVALRSSMVRSGSKVAVSDAKKPGRLLEMAQEIAISSTPVETEVTFAKPPRGRLRFDGFMMPSGPVGTVEEMEIISNPTVPRKVDEVVGDTDLLATAAVGELYGSGVEVDGISRLLSLGLLGKERKLVPTRWSITASDDIAGKHLIEAIRDNPPINDHILFSGERLGNHFEILLAPGTFTYELVEIWLPRSVWSGEESWIGADREGPGPKKGYSSLAGGYYAARLAVLERLAEMRRQASVLAAREITEEYWAPLGVWVVREAARAALSAEPRKFETMEAALAEMATRLRTPSRDWRPYSELAQGAEQTTLARFC</sequence>
<dbReference type="RefSeq" id="WP_316968018.1">
    <property type="nucleotide sequence ID" value="NZ_JARFPL010000004.1"/>
</dbReference>
<gene>
    <name evidence="5" type="ORF">P0O24_01745</name>
</gene>
<feature type="region of interest" description="Disordered" evidence="2">
    <location>
        <begin position="63"/>
        <end position="84"/>
    </location>
</feature>
<accession>A0ABT5XCB8</accession>
<comment type="function">
    <text evidence="1">Involved in DNA damage repair.</text>
</comment>
<organism evidence="5 6">
    <name type="scientific">Candidatus Methanocrinis alkalitolerans</name>
    <dbReference type="NCBI Taxonomy" id="3033395"/>
    <lineage>
        <taxon>Archaea</taxon>
        <taxon>Methanobacteriati</taxon>
        <taxon>Methanobacteriota</taxon>
        <taxon>Stenosarchaea group</taxon>
        <taxon>Methanomicrobia</taxon>
        <taxon>Methanotrichales</taxon>
        <taxon>Methanotrichaceae</taxon>
        <taxon>Methanocrinis</taxon>
    </lineage>
</organism>
<feature type="domain" description="Archaeal Nre C-terminal" evidence="4">
    <location>
        <begin position="311"/>
        <end position="415"/>
    </location>
</feature>